<protein>
    <submittedName>
        <fullName evidence="1">Uncharacterized protein</fullName>
    </submittedName>
</protein>
<dbReference type="AlphaFoldDB" id="A0AA86VH90"/>
<name>A0AA86VH90_9FABA</name>
<dbReference type="Gramene" id="rna-AYBTSS11_LOCUS8180">
    <property type="protein sequence ID" value="CAJ1937721.1"/>
    <property type="gene ID" value="gene-AYBTSS11_LOCUS8180"/>
</dbReference>
<reference evidence="1" key="1">
    <citation type="submission" date="2023-10" db="EMBL/GenBank/DDBJ databases">
        <authorList>
            <person name="Domelevo Entfellner J.-B."/>
        </authorList>
    </citation>
    <scope>NUCLEOTIDE SEQUENCE</scope>
</reference>
<proteinExistence type="predicted"/>
<keyword evidence="2" id="KW-1185">Reference proteome</keyword>
<dbReference type="Proteomes" id="UP001189624">
    <property type="component" value="Chromosome 3"/>
</dbReference>
<accession>A0AA86VH90</accession>
<evidence type="ECO:0000313" key="2">
    <source>
        <dbReference type="Proteomes" id="UP001189624"/>
    </source>
</evidence>
<gene>
    <name evidence="1" type="ORF">AYBTSS11_LOCUS8180</name>
</gene>
<sequence length="104" mass="11591">MPKKACVYRMEKNGKERDVVVLAQATYLNMSRREDSELRSEAIVDPITRNVATCGTEGIKGRNRVGACAALQKSGPTTTLKFIEMWLQAIETHVATYPCEEASR</sequence>
<evidence type="ECO:0000313" key="1">
    <source>
        <dbReference type="EMBL" id="CAJ1937721.1"/>
    </source>
</evidence>
<organism evidence="1 2">
    <name type="scientific">Sphenostylis stenocarpa</name>
    <dbReference type="NCBI Taxonomy" id="92480"/>
    <lineage>
        <taxon>Eukaryota</taxon>
        <taxon>Viridiplantae</taxon>
        <taxon>Streptophyta</taxon>
        <taxon>Embryophyta</taxon>
        <taxon>Tracheophyta</taxon>
        <taxon>Spermatophyta</taxon>
        <taxon>Magnoliopsida</taxon>
        <taxon>eudicotyledons</taxon>
        <taxon>Gunneridae</taxon>
        <taxon>Pentapetalae</taxon>
        <taxon>rosids</taxon>
        <taxon>fabids</taxon>
        <taxon>Fabales</taxon>
        <taxon>Fabaceae</taxon>
        <taxon>Papilionoideae</taxon>
        <taxon>50 kb inversion clade</taxon>
        <taxon>NPAAA clade</taxon>
        <taxon>indigoferoid/millettioid clade</taxon>
        <taxon>Phaseoleae</taxon>
        <taxon>Sphenostylis</taxon>
    </lineage>
</organism>
<dbReference type="EMBL" id="OY731400">
    <property type="protein sequence ID" value="CAJ1937721.1"/>
    <property type="molecule type" value="Genomic_DNA"/>
</dbReference>